<dbReference type="KEGG" id="beq:BEWA_014660"/>
<sequence length="175" mass="19445">MISAKLVLTALFASVALASSSHFDLKKSKKTGTTLGIFTNHIYGGFKVAWFKPYVGSNVDHVSCGDHSLWKAKPGQILYEMLSTAKCHDGHFAVAVALNADRTFETLFLEFDTHGTLLHEHTVESFVKALHKFKAFDLVKSELPVDLPLHSLFLHLEDFYDKHPELLTSTGDADL</sequence>
<evidence type="ECO:0000313" key="3">
    <source>
        <dbReference type="Proteomes" id="UP000031512"/>
    </source>
</evidence>
<feature type="signal peptide" evidence="1">
    <location>
        <begin position="1"/>
        <end position="18"/>
    </location>
</feature>
<dbReference type="VEuPathDB" id="PiroplasmaDB:BEWA_014660"/>
<evidence type="ECO:0000256" key="1">
    <source>
        <dbReference type="SAM" id="SignalP"/>
    </source>
</evidence>
<keyword evidence="3" id="KW-1185">Reference proteome</keyword>
<accession>L1LBU2</accession>
<dbReference type="GeneID" id="15804542"/>
<evidence type="ECO:0000313" key="2">
    <source>
        <dbReference type="EMBL" id="EKX72907.1"/>
    </source>
</evidence>
<name>L1LBU2_THEEQ</name>
<protein>
    <submittedName>
        <fullName evidence="2">Signal peptide containing protein</fullName>
    </submittedName>
</protein>
<comment type="caution">
    <text evidence="2">The sequence shown here is derived from an EMBL/GenBank/DDBJ whole genome shotgun (WGS) entry which is preliminary data.</text>
</comment>
<proteinExistence type="predicted"/>
<keyword evidence="1" id="KW-0732">Signal</keyword>
<dbReference type="RefSeq" id="XP_004832359.1">
    <property type="nucleotide sequence ID" value="XM_004832302.1"/>
</dbReference>
<reference evidence="2 3" key="1">
    <citation type="journal article" date="2012" name="BMC Genomics">
        <title>Comparative genomic analysis and phylogenetic position of Theileria equi.</title>
        <authorList>
            <person name="Kappmeyer L.S."/>
            <person name="Thiagarajan M."/>
            <person name="Herndon D.R."/>
            <person name="Ramsay J.D."/>
            <person name="Caler E."/>
            <person name="Djikeng A."/>
            <person name="Gillespie J.J."/>
            <person name="Lau A.O."/>
            <person name="Roalson E.H."/>
            <person name="Silva J.C."/>
            <person name="Silva M.G."/>
            <person name="Suarez C.E."/>
            <person name="Ueti M.W."/>
            <person name="Nene V.M."/>
            <person name="Mealey R.H."/>
            <person name="Knowles D.P."/>
            <person name="Brayton K.A."/>
        </authorList>
    </citation>
    <scope>NUCLEOTIDE SEQUENCE [LARGE SCALE GENOMIC DNA]</scope>
    <source>
        <strain evidence="2 3">WA</strain>
    </source>
</reference>
<dbReference type="Proteomes" id="UP000031512">
    <property type="component" value="Unassembled WGS sequence"/>
</dbReference>
<feature type="chain" id="PRO_5003952425" evidence="1">
    <location>
        <begin position="19"/>
        <end position="175"/>
    </location>
</feature>
<organism evidence="2 3">
    <name type="scientific">Theileria equi strain WA</name>
    <dbReference type="NCBI Taxonomy" id="1537102"/>
    <lineage>
        <taxon>Eukaryota</taxon>
        <taxon>Sar</taxon>
        <taxon>Alveolata</taxon>
        <taxon>Apicomplexa</taxon>
        <taxon>Aconoidasida</taxon>
        <taxon>Piroplasmida</taxon>
        <taxon>Theileriidae</taxon>
        <taxon>Theileria</taxon>
    </lineage>
</organism>
<dbReference type="EMBL" id="ACOU01000004">
    <property type="protein sequence ID" value="EKX72907.1"/>
    <property type="molecule type" value="Genomic_DNA"/>
</dbReference>
<gene>
    <name evidence="2" type="ORF">BEWA_014660</name>
</gene>
<dbReference type="AlphaFoldDB" id="L1LBU2"/>